<sequence>MPLVSTATRGVGAPVGAPDSPVTWCAIAVLRPRRRGARAPLPVPDPSGAPGRRPTGRWQAAGVPLPLVTLVVDEYDPAIRFFVDVLGFELVEDSPSTTNDGRPERWVVVRPPGAETGLLLARADLHQAHVVGEQVADRVGFFLRVDDFAATHDRMVAAGVEFVSEPRTEPYGRVVVFRDLAGNRWDLLGPA</sequence>
<evidence type="ECO:0000313" key="3">
    <source>
        <dbReference type="EMBL" id="PZA19972.1"/>
    </source>
</evidence>
<dbReference type="InterPro" id="IPR037523">
    <property type="entry name" value="VOC_core"/>
</dbReference>
<dbReference type="Gene3D" id="3.10.180.10">
    <property type="entry name" value="2,3-Dihydroxybiphenyl 1,2-Dioxygenase, domain 1"/>
    <property type="match status" value="1"/>
</dbReference>
<protein>
    <submittedName>
        <fullName evidence="3">VOC family protein</fullName>
    </submittedName>
</protein>
<dbReference type="PANTHER" id="PTHR36437:SF2">
    <property type="entry name" value="GLYOXALASE_BLEOMYCIN RESISTANCE PROTEIN_DIOXYGENASE"/>
    <property type="match status" value="1"/>
</dbReference>
<dbReference type="PANTHER" id="PTHR36437">
    <property type="entry name" value="GLYOXALASE/BLEOMYCIN RESISTANCE PROTEIN/DIOXYGENASE"/>
    <property type="match status" value="1"/>
</dbReference>
<dbReference type="OrthoDB" id="197463at2"/>
<accession>A0A323V5H2</accession>
<feature type="domain" description="VOC" evidence="2">
    <location>
        <begin position="64"/>
        <end position="190"/>
    </location>
</feature>
<dbReference type="EMBL" id="QKNV01000241">
    <property type="protein sequence ID" value="PZA19972.1"/>
    <property type="molecule type" value="Genomic_DNA"/>
</dbReference>
<feature type="region of interest" description="Disordered" evidence="1">
    <location>
        <begin position="37"/>
        <end position="57"/>
    </location>
</feature>
<evidence type="ECO:0000256" key="1">
    <source>
        <dbReference type="SAM" id="MobiDB-lite"/>
    </source>
</evidence>
<dbReference type="AlphaFoldDB" id="A0A323V5H2"/>
<evidence type="ECO:0000313" key="4">
    <source>
        <dbReference type="Proteomes" id="UP000247602"/>
    </source>
</evidence>
<evidence type="ECO:0000259" key="2">
    <source>
        <dbReference type="PROSITE" id="PS51819"/>
    </source>
</evidence>
<dbReference type="InterPro" id="IPR029068">
    <property type="entry name" value="Glyas_Bleomycin-R_OHBP_Dase"/>
</dbReference>
<keyword evidence="4" id="KW-1185">Reference proteome</keyword>
<dbReference type="Proteomes" id="UP000247602">
    <property type="component" value="Unassembled WGS sequence"/>
</dbReference>
<dbReference type="PROSITE" id="PS51819">
    <property type="entry name" value="VOC"/>
    <property type="match status" value="1"/>
</dbReference>
<reference evidence="3 4" key="1">
    <citation type="submission" date="2018-06" db="EMBL/GenBank/DDBJ databases">
        <title>Draft genome sequence of Modestobacter versicolor CP153-2.</title>
        <authorList>
            <person name="Gundlapally S.R."/>
        </authorList>
    </citation>
    <scope>NUCLEOTIDE SEQUENCE [LARGE SCALE GENOMIC DNA]</scope>
    <source>
        <strain evidence="3 4">CP153-2</strain>
    </source>
</reference>
<name>A0A323V5H2_9ACTN</name>
<organism evidence="3 4">
    <name type="scientific">Modestobacter versicolor</name>
    <dbReference type="NCBI Taxonomy" id="429133"/>
    <lineage>
        <taxon>Bacteria</taxon>
        <taxon>Bacillati</taxon>
        <taxon>Actinomycetota</taxon>
        <taxon>Actinomycetes</taxon>
        <taxon>Geodermatophilales</taxon>
        <taxon>Geodermatophilaceae</taxon>
        <taxon>Modestobacter</taxon>
    </lineage>
</organism>
<gene>
    <name evidence="3" type="ORF">DMO24_17885</name>
</gene>
<dbReference type="InterPro" id="IPR004360">
    <property type="entry name" value="Glyas_Fos-R_dOase_dom"/>
</dbReference>
<comment type="caution">
    <text evidence="3">The sequence shown here is derived from an EMBL/GenBank/DDBJ whole genome shotgun (WGS) entry which is preliminary data.</text>
</comment>
<dbReference type="SUPFAM" id="SSF54593">
    <property type="entry name" value="Glyoxalase/Bleomycin resistance protein/Dihydroxybiphenyl dioxygenase"/>
    <property type="match status" value="1"/>
</dbReference>
<proteinExistence type="predicted"/>
<dbReference type="Pfam" id="PF00903">
    <property type="entry name" value="Glyoxalase"/>
    <property type="match status" value="1"/>
</dbReference>